<feature type="domain" description="Protein kinase" evidence="3">
    <location>
        <begin position="1"/>
        <end position="144"/>
    </location>
</feature>
<dbReference type="eggNOG" id="KOG1164">
    <property type="taxonomic scope" value="Eukaryota"/>
</dbReference>
<dbReference type="GO" id="GO:0007165">
    <property type="term" value="P:signal transduction"/>
    <property type="evidence" value="ECO:0000318"/>
    <property type="project" value="GO_Central"/>
</dbReference>
<organism evidence="4 5">
    <name type="scientific">Paramecium tetraurelia</name>
    <dbReference type="NCBI Taxonomy" id="5888"/>
    <lineage>
        <taxon>Eukaryota</taxon>
        <taxon>Sar</taxon>
        <taxon>Alveolata</taxon>
        <taxon>Ciliophora</taxon>
        <taxon>Intramacronucleata</taxon>
        <taxon>Oligohymenophorea</taxon>
        <taxon>Peniculida</taxon>
        <taxon>Parameciidae</taxon>
        <taxon>Paramecium</taxon>
    </lineage>
</organism>
<proteinExistence type="predicted"/>
<keyword evidence="5" id="KW-1185">Reference proteome</keyword>
<dbReference type="InParanoid" id="A0CES1"/>
<dbReference type="OrthoDB" id="1932208at2759"/>
<dbReference type="Pfam" id="PF00069">
    <property type="entry name" value="Pkinase"/>
    <property type="match status" value="1"/>
</dbReference>
<dbReference type="InterPro" id="IPR000719">
    <property type="entry name" value="Prot_kinase_dom"/>
</dbReference>
<dbReference type="Proteomes" id="UP000000600">
    <property type="component" value="Unassembled WGS sequence"/>
</dbReference>
<dbReference type="RefSeq" id="XP_001436685.1">
    <property type="nucleotide sequence ID" value="XM_001436648.1"/>
</dbReference>
<dbReference type="STRING" id="5888.A0CES1"/>
<evidence type="ECO:0000256" key="2">
    <source>
        <dbReference type="ARBA" id="ARBA00023860"/>
    </source>
</evidence>
<dbReference type="InterPro" id="IPR050235">
    <property type="entry name" value="CK1_Ser-Thr_kinase"/>
</dbReference>
<dbReference type="EMBL" id="CT868066">
    <property type="protein sequence ID" value="CAK69288.1"/>
    <property type="molecule type" value="Genomic_DNA"/>
</dbReference>
<evidence type="ECO:0000313" key="4">
    <source>
        <dbReference type="EMBL" id="CAK69288.1"/>
    </source>
</evidence>
<evidence type="ECO:0000313" key="5">
    <source>
        <dbReference type="Proteomes" id="UP000000600"/>
    </source>
</evidence>
<dbReference type="GO" id="GO:0005524">
    <property type="term" value="F:ATP binding"/>
    <property type="evidence" value="ECO:0007669"/>
    <property type="project" value="InterPro"/>
</dbReference>
<dbReference type="Gene3D" id="1.10.510.10">
    <property type="entry name" value="Transferase(Phosphotransferase) domain 1"/>
    <property type="match status" value="1"/>
</dbReference>
<dbReference type="GO" id="GO:0004674">
    <property type="term" value="F:protein serine/threonine kinase activity"/>
    <property type="evidence" value="ECO:0000318"/>
    <property type="project" value="GO_Central"/>
</dbReference>
<dbReference type="InterPro" id="IPR008271">
    <property type="entry name" value="Ser/Thr_kinase_AS"/>
</dbReference>
<dbReference type="EC" id="2.7.11.1" evidence="1"/>
<dbReference type="GO" id="GO:0006897">
    <property type="term" value="P:endocytosis"/>
    <property type="evidence" value="ECO:0000318"/>
    <property type="project" value="GO_Central"/>
</dbReference>
<dbReference type="GeneID" id="5022470"/>
<dbReference type="InterPro" id="IPR011009">
    <property type="entry name" value="Kinase-like_dom_sf"/>
</dbReference>
<dbReference type="GO" id="GO:0005737">
    <property type="term" value="C:cytoplasm"/>
    <property type="evidence" value="ECO:0000318"/>
    <property type="project" value="GO_Central"/>
</dbReference>
<gene>
    <name evidence="4" type="ORF">GSPATT00037727001</name>
</gene>
<evidence type="ECO:0000259" key="3">
    <source>
        <dbReference type="PROSITE" id="PS50011"/>
    </source>
</evidence>
<dbReference type="PROSITE" id="PS50011">
    <property type="entry name" value="PROTEIN_KINASE_DOM"/>
    <property type="match status" value="1"/>
</dbReference>
<dbReference type="PANTHER" id="PTHR11909">
    <property type="entry name" value="CASEIN KINASE-RELATED"/>
    <property type="match status" value="1"/>
</dbReference>
<accession>A0CES1</accession>
<dbReference type="SUPFAM" id="SSF56112">
    <property type="entry name" value="Protein kinase-like (PK-like)"/>
    <property type="match status" value="1"/>
</dbReference>
<protein>
    <recommendedName>
        <fullName evidence="2">Casein kinase I</fullName>
        <ecNumber evidence="1">2.7.11.1</ecNumber>
    </recommendedName>
</protein>
<dbReference type="AlphaFoldDB" id="A0CES1"/>
<name>A0CES1_PARTE</name>
<evidence type="ECO:0000256" key="1">
    <source>
        <dbReference type="ARBA" id="ARBA00012513"/>
    </source>
</evidence>
<dbReference type="GO" id="GO:0005634">
    <property type="term" value="C:nucleus"/>
    <property type="evidence" value="ECO:0000318"/>
    <property type="project" value="GO_Central"/>
</dbReference>
<sequence>MGENLEQYRQKKGNLNQILPIGLEIVKILKELYSLGVMHRDIKPENFVMQEGMINLIDYGLLKISDYGHHIYYKQNKGMIGTARFESTNSLKNIEQSRRDDLESLGYMLIYLHQAICLCILSVIRIKISDIKKSINFWSAYSTV</sequence>
<dbReference type="PROSITE" id="PS00108">
    <property type="entry name" value="PROTEIN_KINASE_ST"/>
    <property type="match status" value="1"/>
</dbReference>
<dbReference type="HOGENOM" id="CLU_1800195_0_0_1"/>
<dbReference type="KEGG" id="ptm:GSPATT00037727001"/>
<reference evidence="4 5" key="1">
    <citation type="journal article" date="2006" name="Nature">
        <title>Global trends of whole-genome duplications revealed by the ciliate Paramecium tetraurelia.</title>
        <authorList>
            <consortium name="Genoscope"/>
            <person name="Aury J.-M."/>
            <person name="Jaillon O."/>
            <person name="Duret L."/>
            <person name="Noel B."/>
            <person name="Jubin C."/>
            <person name="Porcel B.M."/>
            <person name="Segurens B."/>
            <person name="Daubin V."/>
            <person name="Anthouard V."/>
            <person name="Aiach N."/>
            <person name="Arnaiz O."/>
            <person name="Billaut A."/>
            <person name="Beisson J."/>
            <person name="Blanc I."/>
            <person name="Bouhouche K."/>
            <person name="Camara F."/>
            <person name="Duharcourt S."/>
            <person name="Guigo R."/>
            <person name="Gogendeau D."/>
            <person name="Katinka M."/>
            <person name="Keller A.-M."/>
            <person name="Kissmehl R."/>
            <person name="Klotz C."/>
            <person name="Koll F."/>
            <person name="Le Moue A."/>
            <person name="Lepere C."/>
            <person name="Malinsky S."/>
            <person name="Nowacki M."/>
            <person name="Nowak J.K."/>
            <person name="Plattner H."/>
            <person name="Poulain J."/>
            <person name="Ruiz F."/>
            <person name="Serrano V."/>
            <person name="Zagulski M."/>
            <person name="Dessen P."/>
            <person name="Betermier M."/>
            <person name="Weissenbach J."/>
            <person name="Scarpelli C."/>
            <person name="Schachter V."/>
            <person name="Sperling L."/>
            <person name="Meyer E."/>
            <person name="Cohen J."/>
            <person name="Wincker P."/>
        </authorList>
    </citation>
    <scope>NUCLEOTIDE SEQUENCE [LARGE SCALE GENOMIC DNA]</scope>
    <source>
        <strain evidence="4 5">Stock d4-2</strain>
    </source>
</reference>